<dbReference type="SUPFAM" id="SSF46894">
    <property type="entry name" value="C-terminal effector domain of the bipartite response regulators"/>
    <property type="match status" value="1"/>
</dbReference>
<evidence type="ECO:0000256" key="2">
    <source>
        <dbReference type="ARBA" id="ARBA00023125"/>
    </source>
</evidence>
<accession>A0A939LU53</accession>
<organism evidence="5 6">
    <name type="scientific">Leucobacter ruminantium</name>
    <dbReference type="NCBI Taxonomy" id="1289170"/>
    <lineage>
        <taxon>Bacteria</taxon>
        <taxon>Bacillati</taxon>
        <taxon>Actinomycetota</taxon>
        <taxon>Actinomycetes</taxon>
        <taxon>Micrococcales</taxon>
        <taxon>Microbacteriaceae</taxon>
        <taxon>Leucobacter</taxon>
    </lineage>
</organism>
<keyword evidence="3" id="KW-0804">Transcription</keyword>
<dbReference type="RefSeq" id="WP_208044657.1">
    <property type="nucleotide sequence ID" value="NZ_JAGDYL010000003.1"/>
</dbReference>
<keyword evidence="1" id="KW-0805">Transcription regulation</keyword>
<feature type="domain" description="HTH luxR-type" evidence="4">
    <location>
        <begin position="238"/>
        <end position="303"/>
    </location>
</feature>
<sequence>MQRLDPQAHQNLLDLAVAEFAAATRFPLVFGGFESRGIATVTSITGNRTQSLLGLCVHSGRGLGGRAMIERRPRLTMDYRSSRHITHDYDSQVLGEGIRALFAYPVIVGGATRAVLYGGARTSTFGGAEFAQAAASVGAELAREIEVQDEIDRRATRLAARLATEQAPRGLPGPVLETLRSSHAELRSIAATVHDEALRSRLARLERSLATIEAASPESSAASLRIEATQADTAEASEGGDAPRLTARELDVVSHAALGGTNAEIGQALGLAESTVKSYLKTAMSKLEASTRHAAVATARRHGLIP</sequence>
<evidence type="ECO:0000256" key="1">
    <source>
        <dbReference type="ARBA" id="ARBA00023015"/>
    </source>
</evidence>
<evidence type="ECO:0000259" key="4">
    <source>
        <dbReference type="PROSITE" id="PS50043"/>
    </source>
</evidence>
<dbReference type="SMART" id="SM00421">
    <property type="entry name" value="HTH_LUXR"/>
    <property type="match status" value="1"/>
</dbReference>
<dbReference type="InterPro" id="IPR000792">
    <property type="entry name" value="Tscrpt_reg_LuxR_C"/>
</dbReference>
<keyword evidence="6" id="KW-1185">Reference proteome</keyword>
<dbReference type="Gene3D" id="1.10.10.10">
    <property type="entry name" value="Winged helix-like DNA-binding domain superfamily/Winged helix DNA-binding domain"/>
    <property type="match status" value="1"/>
</dbReference>
<evidence type="ECO:0000313" key="5">
    <source>
        <dbReference type="EMBL" id="MBO1804166.1"/>
    </source>
</evidence>
<dbReference type="CDD" id="cd06170">
    <property type="entry name" value="LuxR_C_like"/>
    <property type="match status" value="1"/>
</dbReference>
<evidence type="ECO:0000313" key="6">
    <source>
        <dbReference type="Proteomes" id="UP000664398"/>
    </source>
</evidence>
<evidence type="ECO:0000256" key="3">
    <source>
        <dbReference type="ARBA" id="ARBA00023163"/>
    </source>
</evidence>
<dbReference type="PANTHER" id="PTHR44688:SF16">
    <property type="entry name" value="DNA-BINDING TRANSCRIPTIONAL ACTIVATOR DEVR_DOSR"/>
    <property type="match status" value="1"/>
</dbReference>
<dbReference type="Pfam" id="PF00196">
    <property type="entry name" value="GerE"/>
    <property type="match status" value="1"/>
</dbReference>
<comment type="caution">
    <text evidence="5">The sequence shown here is derived from an EMBL/GenBank/DDBJ whole genome shotgun (WGS) entry which is preliminary data.</text>
</comment>
<dbReference type="InterPro" id="IPR016032">
    <property type="entry name" value="Sig_transdc_resp-reg_C-effctor"/>
</dbReference>
<dbReference type="PANTHER" id="PTHR44688">
    <property type="entry name" value="DNA-BINDING TRANSCRIPTIONAL ACTIVATOR DEVR_DOSR"/>
    <property type="match status" value="1"/>
</dbReference>
<protein>
    <submittedName>
        <fullName evidence="5">Response regulator transcription factor</fullName>
    </submittedName>
</protein>
<proteinExistence type="predicted"/>
<keyword evidence="2" id="KW-0238">DNA-binding</keyword>
<dbReference type="PROSITE" id="PS50043">
    <property type="entry name" value="HTH_LUXR_2"/>
    <property type="match status" value="1"/>
</dbReference>
<reference evidence="5" key="1">
    <citation type="submission" date="2021-03" db="EMBL/GenBank/DDBJ databases">
        <title>Leucobacter chromiisoli sp. nov., isolated from chromium-containing soil of chemical plant.</title>
        <authorList>
            <person name="Xu Z."/>
        </authorList>
    </citation>
    <scope>NUCLEOTIDE SEQUENCE</scope>
    <source>
        <strain evidence="5">A2</strain>
    </source>
</reference>
<dbReference type="SUPFAM" id="SSF55781">
    <property type="entry name" value="GAF domain-like"/>
    <property type="match status" value="1"/>
</dbReference>
<dbReference type="Gene3D" id="3.30.450.40">
    <property type="match status" value="1"/>
</dbReference>
<dbReference type="EMBL" id="JAGDYL010000003">
    <property type="protein sequence ID" value="MBO1804166.1"/>
    <property type="molecule type" value="Genomic_DNA"/>
</dbReference>
<dbReference type="GO" id="GO:0006355">
    <property type="term" value="P:regulation of DNA-templated transcription"/>
    <property type="evidence" value="ECO:0007669"/>
    <property type="project" value="InterPro"/>
</dbReference>
<dbReference type="Proteomes" id="UP000664398">
    <property type="component" value="Unassembled WGS sequence"/>
</dbReference>
<dbReference type="GO" id="GO:0003677">
    <property type="term" value="F:DNA binding"/>
    <property type="evidence" value="ECO:0007669"/>
    <property type="project" value="UniProtKB-KW"/>
</dbReference>
<dbReference type="InterPro" id="IPR029016">
    <property type="entry name" value="GAF-like_dom_sf"/>
</dbReference>
<dbReference type="InterPro" id="IPR036388">
    <property type="entry name" value="WH-like_DNA-bd_sf"/>
</dbReference>
<dbReference type="PRINTS" id="PR00038">
    <property type="entry name" value="HTHLUXR"/>
</dbReference>
<gene>
    <name evidence="5" type="ORF">J4H91_02385</name>
</gene>
<dbReference type="AlphaFoldDB" id="A0A939LU53"/>
<name>A0A939LU53_9MICO</name>